<sequence>MKNEKFYHNEYIVLPILCAFEALFLIYAISNLSISFYEAEIFYESDSLVGIITRAFTKLFGQNDYAVRAPFIILHFINCILLYKVSKYLLKRRFDRVISVMLYMILPGTLASSILVNMAGIIIFFTLLLIFFEEKNLKIPFYIILFITAFIDKSFFILYFCFFIYAFFYKKTFMAIVSIGLFAFMISFYNLGFEGKPKDYFLDTLGVFAATFSPIVFLFFVYTIYRIWLKDSKNLLFFIATTTFCATLLLSIRQKTALEMILPYCIISTPLIIRAFFNSYRVRLPVFRKAHKFFAILALSVLLISSALIIFNQSLYMIFFSQKPQKHFIYKYDVAKDLAKSLQDINVNCVNSGDEELNLRLKFYGINKCEKVEISQKFIENFDKTIEISKYNVRIAKFYVKMIK</sequence>
<feature type="transmembrane region" description="Helical" evidence="1">
    <location>
        <begin position="205"/>
        <end position="228"/>
    </location>
</feature>
<evidence type="ECO:0000313" key="3">
    <source>
        <dbReference type="Proteomes" id="UP000002407"/>
    </source>
</evidence>
<feature type="transmembrane region" description="Helical" evidence="1">
    <location>
        <begin position="293"/>
        <end position="319"/>
    </location>
</feature>
<keyword evidence="1" id="KW-0812">Transmembrane</keyword>
<feature type="transmembrane region" description="Helical" evidence="1">
    <location>
        <begin position="97"/>
        <end position="130"/>
    </location>
</feature>
<dbReference type="AlphaFoldDB" id="A7I1K8"/>
<keyword evidence="1" id="KW-1133">Transmembrane helix</keyword>
<gene>
    <name evidence="2" type="ordered locus">CHAB381_0835</name>
</gene>
<dbReference type="HOGENOM" id="CLU_057288_0_0_7"/>
<dbReference type="Proteomes" id="UP000002407">
    <property type="component" value="Chromosome"/>
</dbReference>
<dbReference type="OrthoDB" id="5362731at2"/>
<dbReference type="eggNOG" id="COG1807">
    <property type="taxonomic scope" value="Bacteria"/>
</dbReference>
<feature type="transmembrane region" description="Helical" evidence="1">
    <location>
        <begin position="173"/>
        <end position="193"/>
    </location>
</feature>
<dbReference type="STRING" id="360107.CHAB381_0835"/>
<protein>
    <submittedName>
        <fullName evidence="2">Putative integral membrane protein</fullName>
    </submittedName>
</protein>
<accession>A7I1K8</accession>
<dbReference type="RefSeq" id="WP_012108688.1">
    <property type="nucleotide sequence ID" value="NC_009714.1"/>
</dbReference>
<dbReference type="KEGG" id="cha:CHAB381_0835"/>
<dbReference type="EMBL" id="CP000776">
    <property type="protein sequence ID" value="ABS51566.1"/>
    <property type="molecule type" value="Genomic_DNA"/>
</dbReference>
<reference evidence="3" key="1">
    <citation type="submission" date="2007-07" db="EMBL/GenBank/DDBJ databases">
        <title>Complete genome sequence of Campylobacter hominis ATCC BAA-381, a commensal isolated from the human gastrointestinal tract.</title>
        <authorList>
            <person name="Fouts D.E."/>
            <person name="Mongodin E.F."/>
            <person name="Puiu D."/>
            <person name="Sebastian Y."/>
            <person name="Miller W.G."/>
            <person name="Mandrell R.E."/>
            <person name="Nelson K.E."/>
        </authorList>
    </citation>
    <scope>NUCLEOTIDE SEQUENCE [LARGE SCALE GENOMIC DNA]</scope>
    <source>
        <strain evidence="3">ATCC BAA-381 / LMG 19568 / NCTC 13146 / CH001A</strain>
    </source>
</reference>
<keyword evidence="3" id="KW-1185">Reference proteome</keyword>
<feature type="transmembrane region" description="Helical" evidence="1">
    <location>
        <begin position="65"/>
        <end position="85"/>
    </location>
</feature>
<evidence type="ECO:0000313" key="2">
    <source>
        <dbReference type="EMBL" id="ABS51566.1"/>
    </source>
</evidence>
<keyword evidence="1" id="KW-0472">Membrane</keyword>
<feature type="transmembrane region" description="Helical" evidence="1">
    <location>
        <begin position="12"/>
        <end position="30"/>
    </location>
</feature>
<feature type="transmembrane region" description="Helical" evidence="1">
    <location>
        <begin position="235"/>
        <end position="254"/>
    </location>
</feature>
<feature type="transmembrane region" description="Helical" evidence="1">
    <location>
        <begin position="142"/>
        <end position="166"/>
    </location>
</feature>
<evidence type="ECO:0000256" key="1">
    <source>
        <dbReference type="SAM" id="Phobius"/>
    </source>
</evidence>
<feature type="transmembrane region" description="Helical" evidence="1">
    <location>
        <begin position="260"/>
        <end position="277"/>
    </location>
</feature>
<name>A7I1K8_CAMHC</name>
<proteinExistence type="predicted"/>
<organism evidence="2 3">
    <name type="scientific">Campylobacter hominis (strain ATCC BAA-381 / DSM 21671 / CCUG 45161 / LMG 19568 / NCTC 13146 / CH001A)</name>
    <dbReference type="NCBI Taxonomy" id="360107"/>
    <lineage>
        <taxon>Bacteria</taxon>
        <taxon>Pseudomonadati</taxon>
        <taxon>Campylobacterota</taxon>
        <taxon>Epsilonproteobacteria</taxon>
        <taxon>Campylobacterales</taxon>
        <taxon>Campylobacteraceae</taxon>
        <taxon>Campylobacter</taxon>
    </lineage>
</organism>